<accession>A0A7X1FVJ3</accession>
<keyword evidence="2" id="KW-0378">Hydrolase</keyword>
<dbReference type="AlphaFoldDB" id="A0A7X1FVJ3"/>
<dbReference type="PANTHER" id="PTHR43433:SF4">
    <property type="entry name" value="NON-HEME CHLOROPEROXIDASE-RELATED"/>
    <property type="match status" value="1"/>
</dbReference>
<dbReference type="RefSeq" id="WP_185677641.1">
    <property type="nucleotide sequence ID" value="NZ_JACLAX010000001.1"/>
</dbReference>
<comment type="caution">
    <text evidence="2">The sequence shown here is derived from an EMBL/GenBank/DDBJ whole genome shotgun (WGS) entry which is preliminary data.</text>
</comment>
<evidence type="ECO:0000313" key="2">
    <source>
        <dbReference type="EMBL" id="MBC2667765.1"/>
    </source>
</evidence>
<dbReference type="Gene3D" id="3.40.50.1820">
    <property type="entry name" value="alpha/beta hydrolase"/>
    <property type="match status" value="1"/>
</dbReference>
<name>A0A7X1FVJ3_9SPHN</name>
<dbReference type="PANTHER" id="PTHR43433">
    <property type="entry name" value="HYDROLASE, ALPHA/BETA FOLD FAMILY PROTEIN"/>
    <property type="match status" value="1"/>
</dbReference>
<proteinExistence type="predicted"/>
<gene>
    <name evidence="2" type="ORF">H7F53_01230</name>
</gene>
<dbReference type="SUPFAM" id="SSF53474">
    <property type="entry name" value="alpha/beta-Hydrolases"/>
    <property type="match status" value="1"/>
</dbReference>
<dbReference type="InterPro" id="IPR029058">
    <property type="entry name" value="AB_hydrolase_fold"/>
</dbReference>
<dbReference type="InterPro" id="IPR050471">
    <property type="entry name" value="AB_hydrolase"/>
</dbReference>
<feature type="domain" description="AB hydrolase-1" evidence="1">
    <location>
        <begin position="52"/>
        <end position="231"/>
    </location>
</feature>
<reference evidence="2 3" key="1">
    <citation type="submission" date="2020-08" db="EMBL/GenBank/DDBJ databases">
        <title>The genome sequence of type strain Novosphingobium piscinae KCTC 42194.</title>
        <authorList>
            <person name="Liu Y."/>
        </authorList>
    </citation>
    <scope>NUCLEOTIDE SEQUENCE [LARGE SCALE GENOMIC DNA]</scope>
    <source>
        <strain evidence="2 3">KCTC 42194</strain>
    </source>
</reference>
<organism evidence="2 3">
    <name type="scientific">Novosphingobium piscinae</name>
    <dbReference type="NCBI Taxonomy" id="1507448"/>
    <lineage>
        <taxon>Bacteria</taxon>
        <taxon>Pseudomonadati</taxon>
        <taxon>Pseudomonadota</taxon>
        <taxon>Alphaproteobacteria</taxon>
        <taxon>Sphingomonadales</taxon>
        <taxon>Sphingomonadaceae</taxon>
        <taxon>Novosphingobium</taxon>
    </lineage>
</organism>
<dbReference type="Pfam" id="PF12697">
    <property type="entry name" value="Abhydrolase_6"/>
    <property type="match status" value="1"/>
</dbReference>
<dbReference type="InterPro" id="IPR000073">
    <property type="entry name" value="AB_hydrolase_1"/>
</dbReference>
<keyword evidence="3" id="KW-1185">Reference proteome</keyword>
<protein>
    <submittedName>
        <fullName evidence="2">Alpha/beta fold hydrolase</fullName>
    </submittedName>
</protein>
<evidence type="ECO:0000259" key="1">
    <source>
        <dbReference type="Pfam" id="PF12697"/>
    </source>
</evidence>
<sequence length="243" mass="25419">MSVNFDSPSPLPLAILPGLICDARLFADQLTAFRGAMVIGEYYAGARSLEAMAAYALARLPDRFSLLGHSMGARVALEVLRIAPQRVARLALASTGVHPVRPGEAEARGALLGLGRTQGMAALVAEWLPPMIGPAGVNDAALVARLTAMAEEAGIDTFEAQVEALLARREVTALLPTIACPTLVITGNEDRWSPPEQHRAIAAAIPGASLTIVPDAGHMLPAEAPTAFNAALQAWLDQPDAPL</sequence>
<dbReference type="GO" id="GO:0016787">
    <property type="term" value="F:hydrolase activity"/>
    <property type="evidence" value="ECO:0007669"/>
    <property type="project" value="UniProtKB-KW"/>
</dbReference>
<dbReference type="Proteomes" id="UP000551327">
    <property type="component" value="Unassembled WGS sequence"/>
</dbReference>
<dbReference type="PRINTS" id="PR00111">
    <property type="entry name" value="ABHYDROLASE"/>
</dbReference>
<dbReference type="EMBL" id="JACLAX010000001">
    <property type="protein sequence ID" value="MBC2667765.1"/>
    <property type="molecule type" value="Genomic_DNA"/>
</dbReference>
<evidence type="ECO:0000313" key="3">
    <source>
        <dbReference type="Proteomes" id="UP000551327"/>
    </source>
</evidence>